<keyword evidence="2" id="KW-0349">Heme</keyword>
<keyword evidence="1" id="KW-0813">Transport</keyword>
<keyword evidence="4" id="KW-0249">Electron transport</keyword>
<keyword evidence="3" id="KW-0479">Metal-binding</keyword>
<evidence type="ECO:0000256" key="6">
    <source>
        <dbReference type="SAM" id="MobiDB-lite"/>
    </source>
</evidence>
<evidence type="ECO:0000313" key="9">
    <source>
        <dbReference type="EMBL" id="PIZ35468.1"/>
    </source>
</evidence>
<dbReference type="InterPro" id="IPR038266">
    <property type="entry name" value="NapC/NirT_cytc_sf"/>
</dbReference>
<dbReference type="InterPro" id="IPR036280">
    <property type="entry name" value="Multihaem_cyt_sf"/>
</dbReference>
<dbReference type="EMBL" id="PFNG01000238">
    <property type="protein sequence ID" value="PIZ35468.1"/>
    <property type="molecule type" value="Genomic_DNA"/>
</dbReference>
<evidence type="ECO:0000256" key="5">
    <source>
        <dbReference type="ARBA" id="ARBA00023004"/>
    </source>
</evidence>
<keyword evidence="5" id="KW-0408">Iron</keyword>
<reference evidence="10" key="1">
    <citation type="submission" date="2017-09" db="EMBL/GenBank/DDBJ databases">
        <title>Depth-based differentiation of microbial function through sediment-hosted aquifers and enrichment of novel symbionts in the deep terrestrial subsurface.</title>
        <authorList>
            <person name="Probst A.J."/>
            <person name="Ladd B."/>
            <person name="Jarett J.K."/>
            <person name="Geller-Mcgrath D.E."/>
            <person name="Sieber C.M.K."/>
            <person name="Emerson J.B."/>
            <person name="Anantharaman K."/>
            <person name="Thomas B.C."/>
            <person name="Malmstrom R."/>
            <person name="Stieglmeier M."/>
            <person name="Klingl A."/>
            <person name="Woyke T."/>
            <person name="Ryan C.M."/>
            <person name="Banfield J.F."/>
        </authorList>
    </citation>
    <scope>NUCLEOTIDE SEQUENCE [LARGE SCALE GENOMIC DNA]</scope>
</reference>
<organism evidence="9 10">
    <name type="scientific">Candidatus Aquicultor secundus</name>
    <dbReference type="NCBI Taxonomy" id="1973895"/>
    <lineage>
        <taxon>Bacteria</taxon>
        <taxon>Bacillati</taxon>
        <taxon>Actinomycetota</taxon>
        <taxon>Candidatus Aquicultoria</taxon>
        <taxon>Candidatus Aquicultorales</taxon>
        <taxon>Candidatus Aquicultoraceae</taxon>
        <taxon>Candidatus Aquicultor</taxon>
    </lineage>
</organism>
<evidence type="ECO:0000259" key="8">
    <source>
        <dbReference type="Pfam" id="PF13490"/>
    </source>
</evidence>
<evidence type="ECO:0000256" key="7">
    <source>
        <dbReference type="SAM" id="Phobius"/>
    </source>
</evidence>
<accession>A0A2M7T5G2</accession>
<dbReference type="InterPro" id="IPR027383">
    <property type="entry name" value="Znf_put"/>
</dbReference>
<evidence type="ECO:0000313" key="10">
    <source>
        <dbReference type="Proteomes" id="UP000230956"/>
    </source>
</evidence>
<keyword evidence="7" id="KW-0472">Membrane</keyword>
<feature type="domain" description="Putative zinc-finger" evidence="8">
    <location>
        <begin position="3"/>
        <end position="36"/>
    </location>
</feature>
<feature type="transmembrane region" description="Helical" evidence="7">
    <location>
        <begin position="97"/>
        <end position="118"/>
    </location>
</feature>
<evidence type="ECO:0000256" key="1">
    <source>
        <dbReference type="ARBA" id="ARBA00022448"/>
    </source>
</evidence>
<evidence type="ECO:0000256" key="2">
    <source>
        <dbReference type="ARBA" id="ARBA00022617"/>
    </source>
</evidence>
<dbReference type="Proteomes" id="UP000230956">
    <property type="component" value="Unassembled WGS sequence"/>
</dbReference>
<dbReference type="Gene3D" id="1.10.3820.10">
    <property type="entry name" value="Di-heme elbow motif domain"/>
    <property type="match status" value="1"/>
</dbReference>
<keyword evidence="7" id="KW-0812">Transmembrane</keyword>
<comment type="caution">
    <text evidence="9">The sequence shown here is derived from an EMBL/GenBank/DDBJ whole genome shotgun (WGS) entry which is preliminary data.</text>
</comment>
<dbReference type="GO" id="GO:0046872">
    <property type="term" value="F:metal ion binding"/>
    <property type="evidence" value="ECO:0007669"/>
    <property type="project" value="UniProtKB-KW"/>
</dbReference>
<dbReference type="InterPro" id="IPR041916">
    <property type="entry name" value="Anti_sigma_zinc_sf"/>
</dbReference>
<dbReference type="RefSeq" id="WP_286678633.1">
    <property type="nucleotide sequence ID" value="NZ_MNXI01000094.1"/>
</dbReference>
<keyword evidence="7" id="KW-1133">Transmembrane helix</keyword>
<evidence type="ECO:0000256" key="3">
    <source>
        <dbReference type="ARBA" id="ARBA00022723"/>
    </source>
</evidence>
<sequence>MDCKKALPLLADYYEEKLDESKDKELQAHLETCPSCSKALSALKDIPILVQNISPDQLPKSLRNRIAKRASAAIKEHTMVAIEKPEQKGALRSYADAILKIATTMAAIVILLVSLVVLTHGFSFSTLKELFVPQQTSNPNTDVFKEEPAQSQNEEVRPESIEFLPRPEMPIEIGNYRKDTLEKVAIKYSVVTFAQNYRVIEAKEYQKLIISDMVKYLRKHGHETNSFKTSIKIALGAINKPGLPSYAEEVDKDGKDIWVIVINWEDGGQAAALSRISAFAIEPSTARIVDSWPKISQDIATAQQRVNPHKALYCIACHPNFDNKKKAFKKADWKATARYACIHCHNHKKQYDIYAKSIHGQLALAGKTGKNNKPAPTCADCHSGHSTLTQKDKPEALAAMRDKAQRICGGCHKDHWDSYDDYYHGKAYKAHAPDAPACWDCHGYHDIQPSKNRTSHVALINLRKTCRKCHSEADLEFVQYGIMVHERDKRSTIEIFWDTVGRILGWS</sequence>
<dbReference type="SUPFAM" id="SSF48695">
    <property type="entry name" value="Multiheme cytochromes"/>
    <property type="match status" value="1"/>
</dbReference>
<gene>
    <name evidence="9" type="ORF">COY37_10235</name>
</gene>
<dbReference type="Gene3D" id="1.10.10.1320">
    <property type="entry name" value="Anti-sigma factor, zinc-finger domain"/>
    <property type="match status" value="1"/>
</dbReference>
<evidence type="ECO:0000256" key="4">
    <source>
        <dbReference type="ARBA" id="ARBA00022982"/>
    </source>
</evidence>
<name>A0A2M7T5G2_9ACTN</name>
<dbReference type="Pfam" id="PF13490">
    <property type="entry name" value="zf-HC2"/>
    <property type="match status" value="1"/>
</dbReference>
<feature type="compositionally biased region" description="Basic and acidic residues" evidence="6">
    <location>
        <begin position="143"/>
        <end position="159"/>
    </location>
</feature>
<protein>
    <recommendedName>
        <fullName evidence="8">Putative zinc-finger domain-containing protein</fullName>
    </recommendedName>
</protein>
<dbReference type="AlphaFoldDB" id="A0A2M7T5G2"/>
<feature type="region of interest" description="Disordered" evidence="6">
    <location>
        <begin position="138"/>
        <end position="159"/>
    </location>
</feature>
<proteinExistence type="predicted"/>